<name>A0A9Q1HFY9_HOLLE</name>
<dbReference type="AlphaFoldDB" id="A0A9Q1HFY9"/>
<dbReference type="EMBL" id="JAIZAY010000001">
    <property type="protein sequence ID" value="KAJ8048357.1"/>
    <property type="molecule type" value="Genomic_DNA"/>
</dbReference>
<dbReference type="Pfam" id="PF24764">
    <property type="entry name" value="rva_4"/>
    <property type="match status" value="1"/>
</dbReference>
<keyword evidence="3" id="KW-1185">Reference proteome</keyword>
<dbReference type="PANTHER" id="PTHR46791:SF13">
    <property type="entry name" value="CLR5 DOMAIN-CONTAINING PROTEIN"/>
    <property type="match status" value="1"/>
</dbReference>
<comment type="caution">
    <text evidence="2">The sequence shown here is derived from an EMBL/GenBank/DDBJ whole genome shotgun (WGS) entry which is preliminary data.</text>
</comment>
<dbReference type="InterPro" id="IPR012337">
    <property type="entry name" value="RNaseH-like_sf"/>
</dbReference>
<protein>
    <recommendedName>
        <fullName evidence="1">Integrase core domain-containing protein</fullName>
    </recommendedName>
</protein>
<sequence>MADIRFRNGRMARERLIKSYFNQGYAYKEIVAILYTRYNISLSVRQLKRILREHGLYRRKHLDRMEDVAIAIEELSTSGSLLGYRLMHHRIRCSYGLRTNRETVRQILGALDPDGVEARTSRRLRRRLYWAAGPNYIWHIDGNDKLIPYGFAIHGAIDGYSRKVIWLEVGPSNKDPSITAGYFLDWVRKLGGTALRIRMDPGTENGLTAQLHSVLTDGNGLSTFGKSSANQRIECWWSFLKKSFLRWWINLFKDMISIGLLNNADPLHIEGVRYFFGRILQKSLQRVLSEWNSHRIRTVSESESPGGIPDVLYFAPELSDANDYKMACENETVDQLEKFVDRWPNVFPCTPEMIELVNIVMERECNPRNAEEATEMYAEFLLRIRHVQQD</sequence>
<dbReference type="InterPro" id="IPR058913">
    <property type="entry name" value="Integrase_dom_put"/>
</dbReference>
<evidence type="ECO:0000313" key="3">
    <source>
        <dbReference type="Proteomes" id="UP001152320"/>
    </source>
</evidence>
<proteinExistence type="predicted"/>
<evidence type="ECO:0000313" key="2">
    <source>
        <dbReference type="EMBL" id="KAJ8048357.1"/>
    </source>
</evidence>
<dbReference type="PANTHER" id="PTHR46791">
    <property type="entry name" value="EXPRESSED PROTEIN"/>
    <property type="match status" value="1"/>
</dbReference>
<evidence type="ECO:0000259" key="1">
    <source>
        <dbReference type="Pfam" id="PF24764"/>
    </source>
</evidence>
<gene>
    <name evidence="2" type="ORF">HOLleu_00635</name>
</gene>
<dbReference type="OrthoDB" id="5958017at2759"/>
<dbReference type="Proteomes" id="UP001152320">
    <property type="component" value="Chromosome 1"/>
</dbReference>
<feature type="domain" description="Integrase core" evidence="1">
    <location>
        <begin position="129"/>
        <end position="301"/>
    </location>
</feature>
<dbReference type="SUPFAM" id="SSF53098">
    <property type="entry name" value="Ribonuclease H-like"/>
    <property type="match status" value="1"/>
</dbReference>
<organism evidence="2 3">
    <name type="scientific">Holothuria leucospilota</name>
    <name type="common">Black long sea cucumber</name>
    <name type="synonym">Mertensiothuria leucospilota</name>
    <dbReference type="NCBI Taxonomy" id="206669"/>
    <lineage>
        <taxon>Eukaryota</taxon>
        <taxon>Metazoa</taxon>
        <taxon>Echinodermata</taxon>
        <taxon>Eleutherozoa</taxon>
        <taxon>Echinozoa</taxon>
        <taxon>Holothuroidea</taxon>
        <taxon>Aspidochirotacea</taxon>
        <taxon>Aspidochirotida</taxon>
        <taxon>Holothuriidae</taxon>
        <taxon>Holothuria</taxon>
    </lineage>
</organism>
<reference evidence="2" key="1">
    <citation type="submission" date="2021-10" db="EMBL/GenBank/DDBJ databases">
        <title>Tropical sea cucumber genome reveals ecological adaptation and Cuvierian tubules defense mechanism.</title>
        <authorList>
            <person name="Chen T."/>
        </authorList>
    </citation>
    <scope>NUCLEOTIDE SEQUENCE</scope>
    <source>
        <strain evidence="2">Nanhai2018</strain>
        <tissue evidence="2">Muscle</tissue>
    </source>
</reference>
<accession>A0A9Q1HFY9</accession>